<keyword evidence="2" id="KW-1185">Reference proteome</keyword>
<sequence>MKPHNLYIVSKDSTHHFAKKESGGKGHNLYLLSKNDIKVPKFVTLPPAFFEEFKKQSGIEDYLNTILEDKHLSMQEVSEKIKHKIVETNMPLVIFEEIARAYEELERDLISVRSSAHDEDSALHSFAGQLSSFLYISDLDMTIHSIKECWASAYSERSLAYRTINKLDILNIKVSVILQEMIDPDISGVLFTCNPINGKNDQIVINSVYGVGEGLVSGLLDADTYTIMKKDGSVSEKNIVEKTKKLIRDEKEQRCLEVAVSLNEQNAESLSASDLKALHQIALKIEDFYGRPQDVEWAIKDGELFILQSRPVTTGIENSRGILYMWDNSNIVESYGGLTMPLTFGFAHYVYHQVYVQFCEILLVPQSRIKEMDYFLKNMLGLFYGRVYYNLLNWYKLTSILPGYKYNRAFMETMMGTNEALQDEIAERVKPPEFHHGPLAKVRSALTGLKFFYFHLNIQNVVDDFLTEFHIVYNKFRVIDYSRLPADKIYEHYQALEREMLWKWHAPIINDFLCMVHYGLFKKFTSKWLGHLGDSFHNDLLAGNGNLESAEPTKRLIVMSGYVSKKPKLRELILSTPNEMCLEAINQSEFQEFYFMVLEYIDKYGFRCMSEMKLEQKDLHQEPGLFFVFLKNLINCGQTDLHEYEKREKEIRENAEALLDKNISGVKKVIYKWSLKHARKAVMNRENTRFCRTRIYGVVRAMFYAIGEDFTKSNIIDKKDDIFFLSLDELKGALEGTNSIQNLRKVIDVRKSEYELYKNLEPAARFATRGPVYWNNQHMPKEEEVVFDESTLGPNQMRGIPCSPGIIEGVVKVIIDTNDDMTLNGEILVTERTDPGWIPLYPSLSALLVERGGLLSHSAIVAREMGLPTIVGIKGLTKKLKSGMKIRINGETGIIDILEE</sequence>
<protein>
    <submittedName>
        <fullName evidence="1">Phosphoenolpyruvate synthase</fullName>
    </submittedName>
</protein>
<name>A0A2K9NS49_BACTC</name>
<dbReference type="GO" id="GO:0016301">
    <property type="term" value="F:kinase activity"/>
    <property type="evidence" value="ECO:0007669"/>
    <property type="project" value="InterPro"/>
</dbReference>
<dbReference type="SUPFAM" id="SSF52009">
    <property type="entry name" value="Phosphohistidine domain"/>
    <property type="match status" value="1"/>
</dbReference>
<dbReference type="InterPro" id="IPR002192">
    <property type="entry name" value="PPDK_AMP/ATP-bd"/>
</dbReference>
<dbReference type="InterPro" id="IPR051549">
    <property type="entry name" value="PEP_Utilizing_Enz"/>
</dbReference>
<dbReference type="Proteomes" id="UP000235584">
    <property type="component" value="Chromosome"/>
</dbReference>
<accession>A0A2K9NS49</accession>
<organism evidence="1 2">
    <name type="scientific">Bacteriovorax stolpii</name>
    <name type="common">Bdellovibrio stolpii</name>
    <dbReference type="NCBI Taxonomy" id="960"/>
    <lineage>
        <taxon>Bacteria</taxon>
        <taxon>Pseudomonadati</taxon>
        <taxon>Bdellovibrionota</taxon>
        <taxon>Bacteriovoracia</taxon>
        <taxon>Bacteriovoracales</taxon>
        <taxon>Bacteriovoracaceae</taxon>
        <taxon>Bacteriovorax</taxon>
    </lineage>
</organism>
<dbReference type="Pfam" id="PF00391">
    <property type="entry name" value="PEP-utilizers"/>
    <property type="match status" value="1"/>
</dbReference>
<dbReference type="Pfam" id="PF01326">
    <property type="entry name" value="PPDK_N"/>
    <property type="match status" value="1"/>
</dbReference>
<dbReference type="PANTHER" id="PTHR43615:SF1">
    <property type="entry name" value="PPDK_N DOMAIN-CONTAINING PROTEIN"/>
    <property type="match status" value="1"/>
</dbReference>
<dbReference type="InterPro" id="IPR013815">
    <property type="entry name" value="ATP_grasp_subdomain_1"/>
</dbReference>
<dbReference type="KEGG" id="bsto:C0V70_09540"/>
<keyword evidence="1" id="KW-0670">Pyruvate</keyword>
<dbReference type="EMBL" id="CP025704">
    <property type="protein sequence ID" value="AUN98343.1"/>
    <property type="molecule type" value="Genomic_DNA"/>
</dbReference>
<dbReference type="Gene3D" id="3.30.1490.20">
    <property type="entry name" value="ATP-grasp fold, A domain"/>
    <property type="match status" value="1"/>
</dbReference>
<dbReference type="Gene3D" id="3.50.30.10">
    <property type="entry name" value="Phosphohistidine domain"/>
    <property type="match status" value="1"/>
</dbReference>
<evidence type="ECO:0000313" key="2">
    <source>
        <dbReference type="Proteomes" id="UP000235584"/>
    </source>
</evidence>
<dbReference type="InterPro" id="IPR036637">
    <property type="entry name" value="Phosphohistidine_dom_sf"/>
</dbReference>
<dbReference type="InterPro" id="IPR008279">
    <property type="entry name" value="PEP-util_enz_mobile_dom"/>
</dbReference>
<evidence type="ECO:0000313" key="1">
    <source>
        <dbReference type="EMBL" id="AUN98343.1"/>
    </source>
</evidence>
<gene>
    <name evidence="1" type="ORF">C0V70_09540</name>
</gene>
<proteinExistence type="predicted"/>
<dbReference type="GO" id="GO:0005524">
    <property type="term" value="F:ATP binding"/>
    <property type="evidence" value="ECO:0007669"/>
    <property type="project" value="InterPro"/>
</dbReference>
<dbReference type="PANTHER" id="PTHR43615">
    <property type="entry name" value="PHOSPHOENOLPYRUVATE SYNTHASE-RELATED"/>
    <property type="match status" value="1"/>
</dbReference>
<dbReference type="AlphaFoldDB" id="A0A2K9NS49"/>
<dbReference type="NCBIfam" id="NF004881">
    <property type="entry name" value="PRK06241.2-2"/>
    <property type="match status" value="1"/>
</dbReference>
<dbReference type="SUPFAM" id="SSF56059">
    <property type="entry name" value="Glutathione synthetase ATP-binding domain-like"/>
    <property type="match status" value="1"/>
</dbReference>
<reference evidence="1 2" key="1">
    <citation type="submission" date="2018-01" db="EMBL/GenBank/DDBJ databases">
        <title>Complete genome sequence of Bacteriovorax stolpii DSM12778.</title>
        <authorList>
            <person name="Tang B."/>
            <person name="Chang J."/>
        </authorList>
    </citation>
    <scope>NUCLEOTIDE SEQUENCE [LARGE SCALE GENOMIC DNA]</scope>
    <source>
        <strain evidence="1 2">DSM 12778</strain>
    </source>
</reference>
<dbReference type="Gene3D" id="3.30.470.20">
    <property type="entry name" value="ATP-grasp fold, B domain"/>
    <property type="match status" value="1"/>
</dbReference>
<dbReference type="RefSeq" id="WP_102243634.1">
    <property type="nucleotide sequence ID" value="NZ_CP025704.1"/>
</dbReference>